<dbReference type="SUPFAM" id="SSF57850">
    <property type="entry name" value="RING/U-box"/>
    <property type="match status" value="1"/>
</dbReference>
<feature type="chain" id="PRO_5018112015" description="Protein kinase domain-containing protein" evidence="1">
    <location>
        <begin position="18"/>
        <end position="758"/>
    </location>
</feature>
<evidence type="ECO:0000313" key="3">
    <source>
        <dbReference type="Proteomes" id="UP000277212"/>
    </source>
</evidence>
<evidence type="ECO:0000313" key="2">
    <source>
        <dbReference type="EMBL" id="RMJ14243.1"/>
    </source>
</evidence>
<keyword evidence="1" id="KW-0732">Signal</keyword>
<sequence length="758" mass="84587">MAEVLGFIASVCALAHAAKGVGEGIGQVIEMYKAPEEIKSLREQLLLFQSVLQITDMAIEGQPDDVLCCMVSRARCIMDDLSHVVSTKLLRNGSGSNRARRRAWMRHKAKILRLKDKLVEVRENILVALSSSILLATRQVDATAVSISHRIANIPIHGANPNDTTAPLENPQAGQRMDNTQATSSLLLSSYEESLAVESTSNLDVHLKPTVRSSPVPSEGPSSAFEMMPSFRPAAYTARQPSPKLLCYDAFQVETSDYQRVNYCTLFYSPAPNQWIRLTIFITTTIESQYWNLWKVKNQAIHPARHFCDVFPAPLAVALSSELDTCGNLQQDSEMAAHLGSKSDALSLKLTTQAASRVKNHLRQITRTVYHLGCPRYFEKDLNREHLACGFFITFMKPRWMLEFRFRSDIVLIETDLYDLEVLYSCQNCPGGGVILDNDGPDSMITGFLTELPTKGRLSDVIYRATTSGQQVSWERRLKWCRQLVQATASVHKNGKVIGSFGKSTSNGIGVDGNDDVVLFRFFEKTFLCDSARIASVPPEYHEVIDGPPIAALPETDLYQLGLRLWCIAAHVYNGGTGEFCRIAGCSTDPGTICTESHAHPTQLPVLSDDTPQYLKDVINICRSQDPNARKAAHELLGMFPTLKESGNSTIASTRLETTESSGGGLEYFVHPESCWETFGLRVNCSYCGKRTTEHYYQCDGCNPTDYHLCPDCFSQGAHCADLEHYLREFRFRDFERVQEERYYSSVNATCGRDIIEL</sequence>
<keyword evidence="3" id="KW-1185">Reference proteome</keyword>
<dbReference type="STRING" id="2010991.A0A3M2S9J8"/>
<dbReference type="AlphaFoldDB" id="A0A3M2S9J8"/>
<dbReference type="Proteomes" id="UP000277212">
    <property type="component" value="Unassembled WGS sequence"/>
</dbReference>
<dbReference type="Gene3D" id="1.10.510.10">
    <property type="entry name" value="Transferase(Phosphotransferase) domain 1"/>
    <property type="match status" value="1"/>
</dbReference>
<dbReference type="OrthoDB" id="5106851at2759"/>
<proteinExistence type="predicted"/>
<dbReference type="InterPro" id="IPR011009">
    <property type="entry name" value="Kinase-like_dom_sf"/>
</dbReference>
<dbReference type="GO" id="GO:0008270">
    <property type="term" value="F:zinc ion binding"/>
    <property type="evidence" value="ECO:0007669"/>
    <property type="project" value="UniProtKB-KW"/>
</dbReference>
<name>A0A3M2S9J8_9HYPO</name>
<reference evidence="2 3" key="1">
    <citation type="submission" date="2017-06" db="EMBL/GenBank/DDBJ databases">
        <title>Comparative genomic analysis of Ambrosia Fusariam Clade fungi.</title>
        <authorList>
            <person name="Stajich J.E."/>
            <person name="Carrillo J."/>
            <person name="Kijimoto T."/>
            <person name="Eskalen A."/>
            <person name="O'Donnell K."/>
            <person name="Kasson M."/>
        </authorList>
    </citation>
    <scope>NUCLEOTIDE SEQUENCE [LARGE SCALE GENOMIC DNA]</scope>
    <source>
        <strain evidence="2">UCR3666</strain>
    </source>
</reference>
<dbReference type="EMBL" id="NKUJ01000089">
    <property type="protein sequence ID" value="RMJ14243.1"/>
    <property type="molecule type" value="Genomic_DNA"/>
</dbReference>
<gene>
    <name evidence="2" type="ORF">CDV36_006082</name>
</gene>
<evidence type="ECO:0000256" key="1">
    <source>
        <dbReference type="SAM" id="SignalP"/>
    </source>
</evidence>
<evidence type="ECO:0008006" key="4">
    <source>
        <dbReference type="Google" id="ProtNLM"/>
    </source>
</evidence>
<accession>A0A3M2S9J8</accession>
<organism evidence="2 3">
    <name type="scientific">Fusarium kuroshium</name>
    <dbReference type="NCBI Taxonomy" id="2010991"/>
    <lineage>
        <taxon>Eukaryota</taxon>
        <taxon>Fungi</taxon>
        <taxon>Dikarya</taxon>
        <taxon>Ascomycota</taxon>
        <taxon>Pezizomycotina</taxon>
        <taxon>Sordariomycetes</taxon>
        <taxon>Hypocreomycetidae</taxon>
        <taxon>Hypocreales</taxon>
        <taxon>Nectriaceae</taxon>
        <taxon>Fusarium</taxon>
        <taxon>Fusarium solani species complex</taxon>
    </lineage>
</organism>
<dbReference type="SUPFAM" id="SSF56112">
    <property type="entry name" value="Protein kinase-like (PK-like)"/>
    <property type="match status" value="1"/>
</dbReference>
<comment type="caution">
    <text evidence="2">The sequence shown here is derived from an EMBL/GenBank/DDBJ whole genome shotgun (WGS) entry which is preliminary data.</text>
</comment>
<feature type="signal peptide" evidence="1">
    <location>
        <begin position="1"/>
        <end position="17"/>
    </location>
</feature>
<protein>
    <recommendedName>
        <fullName evidence="4">Protein kinase domain-containing protein</fullName>
    </recommendedName>
</protein>